<keyword evidence="2" id="KW-1185">Reference proteome</keyword>
<accession>A0A1M5C5S2</accession>
<evidence type="ECO:0000313" key="1">
    <source>
        <dbReference type="EMBL" id="SHF50089.1"/>
    </source>
</evidence>
<organism evidence="1 2">
    <name type="scientific">Dysgonomonas macrotermitis</name>
    <dbReference type="NCBI Taxonomy" id="1346286"/>
    <lineage>
        <taxon>Bacteria</taxon>
        <taxon>Pseudomonadati</taxon>
        <taxon>Bacteroidota</taxon>
        <taxon>Bacteroidia</taxon>
        <taxon>Bacteroidales</taxon>
        <taxon>Dysgonomonadaceae</taxon>
        <taxon>Dysgonomonas</taxon>
    </lineage>
</organism>
<dbReference type="OrthoDB" id="1049970at2"/>
<protein>
    <submittedName>
        <fullName evidence="1">Uncharacterized protein</fullName>
    </submittedName>
</protein>
<name>A0A1M5C5S2_9BACT</name>
<sequence>MSQIEALRSSLVREEVNYRKQVGRPPMHQVRNGVLESIHPVPPKLRYTLSDPYMFVGDKAIYTQGAYFIEGESGDPVYVYDNDWSIIHIDFVFYRSDTGGKTFMYEGCIFGDAVLVFRSATDETLGFWKVPAEYDSIDNALYEIWDILLEKTSYILASVYMPGVKKNYGITIQDFKEFDITDFVHSDTDFEVAQIREKTSGVVKESTFDLQLTGIAKRFVQGVFFIDKLRGNVQLNIYVREASGRVYNKEKVEVLSFPELEFSNTVLKIQTLNLKLTEYVNSNGKVKYDIPVADIKSSKQWKYDRVTMENRGNYEMPVGLEYNFTISTESRTQPYIYLSSSEITPGTAEHDMKTQSSQAWSEDNYFFEAASTVQPSIVADFKMLRHWNNVASRPDLDYVGYLMIIKNDDFDNPIYKEQFELESRGTETGEDGQTNNFAIYSKIVKQTITLSQPLVAGDKLTMLVDNVSSNGDPNEQNFGGSYISEFNDFRIVYTSKGSELALDVIEPTVLANKLLARMTNNQYSYQCVINWNTSLSYKPLICAAETLRGLDNANIHTSMSDFMNWMYANGYEYVLADYTLTFSPRDTLYQKDVTALTLKSGEVKDVLTKASKEFAYTSVQVGYDMEDYESANGRFEINGTFEYSTDYVNFDDNTLNLISPYRADAVGMELLCWERGNSSKDKSSDNDVFVIAMTEEDTYYRYYDDYMFEPGNNITGDIRFFNAVLNPAFLIQLNESLIGINTDKLIFASTTSNRSGIIWIKDADSPGGWRKDESLLYTDKDIQSKLFEPYEYDFVTGNFVKLPDVSTWNGLIMFYNGRTKLRGFVKEIMKNYSNNTESTWILYAVEE</sequence>
<dbReference type="AlphaFoldDB" id="A0A1M5C5S2"/>
<dbReference type="RefSeq" id="WP_062179319.1">
    <property type="nucleotide sequence ID" value="NZ_BBXL01000007.1"/>
</dbReference>
<reference evidence="2" key="1">
    <citation type="submission" date="2016-11" db="EMBL/GenBank/DDBJ databases">
        <authorList>
            <person name="Varghese N."/>
            <person name="Submissions S."/>
        </authorList>
    </citation>
    <scope>NUCLEOTIDE SEQUENCE [LARGE SCALE GENOMIC DNA]</scope>
    <source>
        <strain evidence="2">DSM 27370</strain>
    </source>
</reference>
<dbReference type="Proteomes" id="UP000184480">
    <property type="component" value="Unassembled WGS sequence"/>
</dbReference>
<dbReference type="STRING" id="1346286.SAMN05444362_10741"/>
<gene>
    <name evidence="1" type="ORF">SAMN05444362_10741</name>
</gene>
<evidence type="ECO:0000313" key="2">
    <source>
        <dbReference type="Proteomes" id="UP000184480"/>
    </source>
</evidence>
<proteinExistence type="predicted"/>
<dbReference type="EMBL" id="FQUC01000007">
    <property type="protein sequence ID" value="SHF50089.1"/>
    <property type="molecule type" value="Genomic_DNA"/>
</dbReference>